<name>A0AAP5BK66_9BURK</name>
<dbReference type="AlphaFoldDB" id="A0AAP5BK66"/>
<evidence type="ECO:0000256" key="1">
    <source>
        <dbReference type="SAM" id="MobiDB-lite"/>
    </source>
</evidence>
<dbReference type="EMBL" id="JAMXWF010000048">
    <property type="protein sequence ID" value="MDQ6412843.1"/>
    <property type="molecule type" value="Genomic_DNA"/>
</dbReference>
<keyword evidence="4" id="KW-1185">Reference proteome</keyword>
<dbReference type="Pfam" id="PF13728">
    <property type="entry name" value="TraF"/>
    <property type="match status" value="1"/>
</dbReference>
<dbReference type="InterPro" id="IPR039555">
    <property type="entry name" value="TraF/TrbB"/>
</dbReference>
<proteinExistence type="predicted"/>
<dbReference type="EMBL" id="JAPKHW010000048">
    <property type="protein sequence ID" value="MCX4151029.1"/>
    <property type="molecule type" value="Genomic_DNA"/>
</dbReference>
<feature type="region of interest" description="Disordered" evidence="1">
    <location>
        <begin position="37"/>
        <end position="66"/>
    </location>
</feature>
<evidence type="ECO:0000313" key="4">
    <source>
        <dbReference type="Proteomes" id="UP001209412"/>
    </source>
</evidence>
<dbReference type="Proteomes" id="UP001242288">
    <property type="component" value="Unassembled WGS sequence"/>
</dbReference>
<protein>
    <submittedName>
        <fullName evidence="3">Conjugal transfer protein TraF</fullName>
    </submittedName>
</protein>
<evidence type="ECO:0000313" key="5">
    <source>
        <dbReference type="Proteomes" id="UP001242288"/>
    </source>
</evidence>
<evidence type="ECO:0000313" key="2">
    <source>
        <dbReference type="EMBL" id="MCX4151029.1"/>
    </source>
</evidence>
<accession>A0AAP5BK66</accession>
<dbReference type="Proteomes" id="UP001209412">
    <property type="component" value="Unassembled WGS sequence"/>
</dbReference>
<gene>
    <name evidence="2" type="primary">traF</name>
    <name evidence="3" type="ORF">NIE36_37600</name>
    <name evidence="2" type="ORF">OSB80_37690</name>
</gene>
<organism evidence="3 5">
    <name type="scientific">Paraburkholderia madseniana</name>
    <dbReference type="NCBI Taxonomy" id="2599607"/>
    <lineage>
        <taxon>Bacteria</taxon>
        <taxon>Pseudomonadati</taxon>
        <taxon>Pseudomonadota</taxon>
        <taxon>Betaproteobacteria</taxon>
        <taxon>Burkholderiales</taxon>
        <taxon>Burkholderiaceae</taxon>
        <taxon>Paraburkholderia</taxon>
    </lineage>
</organism>
<comment type="caution">
    <text evidence="3">The sequence shown here is derived from an EMBL/GenBank/DDBJ whole genome shotgun (WGS) entry which is preliminary data.</text>
</comment>
<sequence length="315" mass="35125">MTFLCLGVAASGIVSAQVTSRGDEYGDAFLHYEPYVTPGVRKDDTPKQSPRQDVTGAPAKPSSESSVNVAWLRQNYPMLEERAINDPTDDNVSAYMYTKRVILDKSQRFSEAVTRVLHEDPMLDENNRIPYASTGAQTVRNADYQAQEKAVQELAQIGGLLIFVDGNCRFCAMQLPVLDMLKHTDNLEYLVISIDGTRPKGYKGTVTADNGLYGKLGLKLTPSIVYVAKPRSYQDGRDPNRYLIVSQGFYAADELRKQIAYAGHQTELLSASTMRDLNVWDRGVASTTDLQHLQLDPNKPGTFRATLQPYLLKQY</sequence>
<reference evidence="3" key="1">
    <citation type="submission" date="2022-06" db="EMBL/GenBank/DDBJ databases">
        <title>PHB producers.</title>
        <authorList>
            <person name="Besaury L."/>
        </authorList>
    </citation>
    <scope>NUCLEOTIDE SEQUENCE</scope>
    <source>
        <strain evidence="3 4">SEWS6</strain>
    </source>
</reference>
<dbReference type="InterPro" id="IPR036249">
    <property type="entry name" value="Thioredoxin-like_sf"/>
</dbReference>
<dbReference type="SUPFAM" id="SSF52833">
    <property type="entry name" value="Thioredoxin-like"/>
    <property type="match status" value="1"/>
</dbReference>
<evidence type="ECO:0000313" key="3">
    <source>
        <dbReference type="EMBL" id="MDQ6412843.1"/>
    </source>
</evidence>
<dbReference type="RefSeq" id="WP_266241797.1">
    <property type="nucleotide sequence ID" value="NZ_JAMXWF010000048.1"/>
</dbReference>